<accession>A0AAE0VWX8</accession>
<keyword evidence="2" id="KW-1185">Reference proteome</keyword>
<dbReference type="Proteomes" id="UP001195483">
    <property type="component" value="Unassembled WGS sequence"/>
</dbReference>
<gene>
    <name evidence="1" type="ORF">CHS0354_025529</name>
</gene>
<dbReference type="EMBL" id="JAEAOA010001521">
    <property type="protein sequence ID" value="KAK3593638.1"/>
    <property type="molecule type" value="Genomic_DNA"/>
</dbReference>
<reference evidence="1" key="1">
    <citation type="journal article" date="2021" name="Genome Biol. Evol.">
        <title>A High-Quality Reference Genome for a Parasitic Bivalve with Doubly Uniparental Inheritance (Bivalvia: Unionida).</title>
        <authorList>
            <person name="Smith C.H."/>
        </authorList>
    </citation>
    <scope>NUCLEOTIDE SEQUENCE</scope>
    <source>
        <strain evidence="1">CHS0354</strain>
    </source>
</reference>
<organism evidence="1 2">
    <name type="scientific">Potamilus streckersoni</name>
    <dbReference type="NCBI Taxonomy" id="2493646"/>
    <lineage>
        <taxon>Eukaryota</taxon>
        <taxon>Metazoa</taxon>
        <taxon>Spiralia</taxon>
        <taxon>Lophotrochozoa</taxon>
        <taxon>Mollusca</taxon>
        <taxon>Bivalvia</taxon>
        <taxon>Autobranchia</taxon>
        <taxon>Heteroconchia</taxon>
        <taxon>Palaeoheterodonta</taxon>
        <taxon>Unionida</taxon>
        <taxon>Unionoidea</taxon>
        <taxon>Unionidae</taxon>
        <taxon>Ambleminae</taxon>
        <taxon>Lampsilini</taxon>
        <taxon>Potamilus</taxon>
    </lineage>
</organism>
<protein>
    <submittedName>
        <fullName evidence="1">Uncharacterized protein</fullName>
    </submittedName>
</protein>
<sequence length="70" mass="8320">MMDARETALFYLRLWRYLWSDTPCITAEFTAKVKNDYEDIVKRIDEALAFVNCDTGDTLDYRVLMMRSIN</sequence>
<dbReference type="AlphaFoldDB" id="A0AAE0VWX8"/>
<reference evidence="1" key="3">
    <citation type="submission" date="2023-05" db="EMBL/GenBank/DDBJ databases">
        <authorList>
            <person name="Smith C.H."/>
        </authorList>
    </citation>
    <scope>NUCLEOTIDE SEQUENCE</scope>
    <source>
        <strain evidence="1">CHS0354</strain>
        <tissue evidence="1">Mantle</tissue>
    </source>
</reference>
<evidence type="ECO:0000313" key="2">
    <source>
        <dbReference type="Proteomes" id="UP001195483"/>
    </source>
</evidence>
<evidence type="ECO:0000313" key="1">
    <source>
        <dbReference type="EMBL" id="KAK3593638.1"/>
    </source>
</evidence>
<proteinExistence type="predicted"/>
<name>A0AAE0VWX8_9BIVA</name>
<comment type="caution">
    <text evidence="1">The sequence shown here is derived from an EMBL/GenBank/DDBJ whole genome shotgun (WGS) entry which is preliminary data.</text>
</comment>
<reference evidence="1" key="2">
    <citation type="journal article" date="2021" name="Genome Biol. Evol.">
        <title>Developing a high-quality reference genome for a parasitic bivalve with doubly uniparental inheritance (Bivalvia: Unionida).</title>
        <authorList>
            <person name="Smith C.H."/>
        </authorList>
    </citation>
    <scope>NUCLEOTIDE SEQUENCE</scope>
    <source>
        <strain evidence="1">CHS0354</strain>
        <tissue evidence="1">Mantle</tissue>
    </source>
</reference>